<proteinExistence type="predicted"/>
<evidence type="ECO:0000313" key="2">
    <source>
        <dbReference type="Proteomes" id="UP000663860"/>
    </source>
</evidence>
<protein>
    <submittedName>
        <fullName evidence="1">Uncharacterized protein</fullName>
    </submittedName>
</protein>
<gene>
    <name evidence="1" type="ORF">IZO911_LOCUS25971</name>
</gene>
<comment type="caution">
    <text evidence="1">The sequence shown here is derived from an EMBL/GenBank/DDBJ whole genome shotgun (WGS) entry which is preliminary data.</text>
</comment>
<name>A0A814SZN4_9BILA</name>
<evidence type="ECO:0000313" key="1">
    <source>
        <dbReference type="EMBL" id="CAF1154656.1"/>
    </source>
</evidence>
<dbReference type="AlphaFoldDB" id="A0A814SZN4"/>
<dbReference type="EMBL" id="CAJNOE010000332">
    <property type="protein sequence ID" value="CAF1154656.1"/>
    <property type="molecule type" value="Genomic_DNA"/>
</dbReference>
<organism evidence="1 2">
    <name type="scientific">Adineta steineri</name>
    <dbReference type="NCBI Taxonomy" id="433720"/>
    <lineage>
        <taxon>Eukaryota</taxon>
        <taxon>Metazoa</taxon>
        <taxon>Spiralia</taxon>
        <taxon>Gnathifera</taxon>
        <taxon>Rotifera</taxon>
        <taxon>Eurotatoria</taxon>
        <taxon>Bdelloidea</taxon>
        <taxon>Adinetida</taxon>
        <taxon>Adinetidae</taxon>
        <taxon>Adineta</taxon>
    </lineage>
</organism>
<reference evidence="1" key="1">
    <citation type="submission" date="2021-02" db="EMBL/GenBank/DDBJ databases">
        <authorList>
            <person name="Nowell W R."/>
        </authorList>
    </citation>
    <scope>NUCLEOTIDE SEQUENCE</scope>
</reference>
<accession>A0A814SZN4</accession>
<sequence>MNNFIYHLLYWSGENTLLLNELCKRNTISSNQLFFWMTILNNSNDVESLYNRTFDWIKENNENHTLEYMTMMIKEKRNQELLEYLINQDYIESSLLLAILLECIDQIRDRIPASLETEDT</sequence>
<dbReference type="Proteomes" id="UP000663860">
    <property type="component" value="Unassembled WGS sequence"/>
</dbReference>